<gene>
    <name evidence="1" type="ordered locus">MICA_2442</name>
</gene>
<dbReference type="KEGG" id="mai:MICA_2442"/>
<protein>
    <submittedName>
        <fullName evidence="1">Uncharacterized protein</fullName>
    </submittedName>
</protein>
<dbReference type="Proteomes" id="UP000009286">
    <property type="component" value="Chromosome"/>
</dbReference>
<dbReference type="EMBL" id="CP002382">
    <property type="protein sequence ID" value="AEP10744.1"/>
    <property type="molecule type" value="Genomic_DNA"/>
</dbReference>
<sequence>MSIMTVHDRLEPNRNPVFVIGGSRQKRQPFFALHQREPP</sequence>
<dbReference type="AlphaFoldDB" id="G2KNU9"/>
<reference evidence="1 2" key="1">
    <citation type="journal article" date="2011" name="BMC Genomics">
        <title>Genomic insights into an obligate epibiotic bacterial predator: Micavibrio aeruginosavorus ARL-13.</title>
        <authorList>
            <person name="Wang Z."/>
            <person name="Kadouri D."/>
            <person name="Wu M."/>
        </authorList>
    </citation>
    <scope>NUCLEOTIDE SEQUENCE [LARGE SCALE GENOMIC DNA]</scope>
    <source>
        <strain evidence="1 2">ARL-13</strain>
    </source>
</reference>
<proteinExistence type="predicted"/>
<dbReference type="HOGENOM" id="CLU_3312676_0_0_5"/>
<accession>G2KNU9</accession>
<dbReference type="STRING" id="856793.MICA_2442"/>
<evidence type="ECO:0000313" key="1">
    <source>
        <dbReference type="EMBL" id="AEP10744.1"/>
    </source>
</evidence>
<keyword evidence="2" id="KW-1185">Reference proteome</keyword>
<name>G2KNU9_MICAA</name>
<organism evidence="1 2">
    <name type="scientific">Micavibrio aeruginosavorus (strain ARL-13)</name>
    <dbReference type="NCBI Taxonomy" id="856793"/>
    <lineage>
        <taxon>Bacteria</taxon>
        <taxon>Pseudomonadati</taxon>
        <taxon>Bdellovibrionota</taxon>
        <taxon>Bdellovibrionia</taxon>
        <taxon>Bdellovibrionales</taxon>
        <taxon>Pseudobdellovibrionaceae</taxon>
        <taxon>Micavibrio</taxon>
    </lineage>
</organism>
<evidence type="ECO:0000313" key="2">
    <source>
        <dbReference type="Proteomes" id="UP000009286"/>
    </source>
</evidence>